<proteinExistence type="predicted"/>
<organism evidence="1">
    <name type="scientific">uncultured Caudovirales phage</name>
    <dbReference type="NCBI Taxonomy" id="2100421"/>
    <lineage>
        <taxon>Viruses</taxon>
        <taxon>Duplodnaviria</taxon>
        <taxon>Heunggongvirae</taxon>
        <taxon>Uroviricota</taxon>
        <taxon>Caudoviricetes</taxon>
        <taxon>Peduoviridae</taxon>
        <taxon>Maltschvirus</taxon>
        <taxon>Maltschvirus maltsch</taxon>
    </lineage>
</organism>
<gene>
    <name evidence="1" type="ORF">UFOVP821_31</name>
</gene>
<reference evidence="1" key="1">
    <citation type="submission" date="2020-04" db="EMBL/GenBank/DDBJ databases">
        <authorList>
            <person name="Chiriac C."/>
            <person name="Salcher M."/>
            <person name="Ghai R."/>
            <person name="Kavagutti S V."/>
        </authorList>
    </citation>
    <scope>NUCLEOTIDE SEQUENCE</scope>
</reference>
<dbReference type="EMBL" id="LR796768">
    <property type="protein sequence ID" value="CAB4165255.1"/>
    <property type="molecule type" value="Genomic_DNA"/>
</dbReference>
<dbReference type="Gene3D" id="2.60.120.1110">
    <property type="match status" value="1"/>
</dbReference>
<evidence type="ECO:0000313" key="1">
    <source>
        <dbReference type="EMBL" id="CAB4165255.1"/>
    </source>
</evidence>
<protein>
    <submittedName>
        <fullName evidence="1">Uncharacterized protein</fullName>
    </submittedName>
</protein>
<dbReference type="Pfam" id="PF21190">
    <property type="entry name" value="Bbp16"/>
    <property type="match status" value="1"/>
</dbReference>
<accession>A0A6J5P866</accession>
<dbReference type="InterPro" id="IPR048922">
    <property type="entry name" value="Bbp16"/>
</dbReference>
<name>A0A6J5P866_9CAUD</name>
<sequence length="147" mass="15409">MIIDAQNQFSAAQAVTSTAVSTNVIDLSQAREVFAGEEVEIAFSVDVAATAAGAATVQFQVITSTAPAMSSPTIVVQTDAIPKTSLTQYARFSLCVPSAFINNLGQRYLAIQYTVATGPLTAGSFTAVVVADWNDVPKYYTSGYAVL</sequence>